<dbReference type="Pfam" id="PF07424">
    <property type="entry name" value="TrbM"/>
    <property type="match status" value="1"/>
</dbReference>
<name>A0A139SRB1_9GAMM</name>
<protein>
    <recommendedName>
        <fullName evidence="4">TrbM protein</fullName>
    </recommendedName>
</protein>
<accession>A0A139SRB1</accession>
<evidence type="ECO:0000256" key="1">
    <source>
        <dbReference type="SAM" id="SignalP"/>
    </source>
</evidence>
<evidence type="ECO:0008006" key="4">
    <source>
        <dbReference type="Google" id="ProtNLM"/>
    </source>
</evidence>
<keyword evidence="3" id="KW-1185">Reference proteome</keyword>
<dbReference type="Proteomes" id="UP000072660">
    <property type="component" value="Unassembled WGS sequence"/>
</dbReference>
<reference evidence="2 3" key="1">
    <citation type="submission" date="2016-02" db="EMBL/GenBank/DDBJ databases">
        <authorList>
            <person name="Wen L."/>
            <person name="He K."/>
            <person name="Yang H."/>
        </authorList>
    </citation>
    <scope>NUCLEOTIDE SEQUENCE [LARGE SCALE GENOMIC DNA]</scope>
    <source>
        <strain evidence="2 3">CV58</strain>
    </source>
</reference>
<comment type="caution">
    <text evidence="2">The sequence shown here is derived from an EMBL/GenBank/DDBJ whole genome shotgun (WGS) entry which is preliminary data.</text>
</comment>
<organism evidence="2 3">
    <name type="scientific">Ventosimonas gracilis</name>
    <dbReference type="NCBI Taxonomy" id="1680762"/>
    <lineage>
        <taxon>Bacteria</taxon>
        <taxon>Pseudomonadati</taxon>
        <taxon>Pseudomonadota</taxon>
        <taxon>Gammaproteobacteria</taxon>
        <taxon>Pseudomonadales</taxon>
        <taxon>Ventosimonadaceae</taxon>
        <taxon>Ventosimonas</taxon>
    </lineage>
</organism>
<feature type="chain" id="PRO_5007299336" description="TrbM protein" evidence="1">
    <location>
        <begin position="23"/>
        <end position="100"/>
    </location>
</feature>
<dbReference type="AlphaFoldDB" id="A0A139SRB1"/>
<dbReference type="RefSeq" id="WP_068391253.1">
    <property type="nucleotide sequence ID" value="NZ_LSZO01000173.1"/>
</dbReference>
<dbReference type="OrthoDB" id="6904272at2"/>
<proteinExistence type="predicted"/>
<feature type="signal peptide" evidence="1">
    <location>
        <begin position="1"/>
        <end position="22"/>
    </location>
</feature>
<gene>
    <name evidence="2" type="ORF">AXE65_04220</name>
</gene>
<evidence type="ECO:0000313" key="3">
    <source>
        <dbReference type="Proteomes" id="UP000072660"/>
    </source>
</evidence>
<evidence type="ECO:0000313" key="2">
    <source>
        <dbReference type="EMBL" id="KXU36991.1"/>
    </source>
</evidence>
<keyword evidence="1" id="KW-0732">Signal</keyword>
<dbReference type="InterPro" id="IPR009989">
    <property type="entry name" value="TrbM"/>
</dbReference>
<dbReference type="EMBL" id="LSZO01000173">
    <property type="protein sequence ID" value="KXU36991.1"/>
    <property type="molecule type" value="Genomic_DNA"/>
</dbReference>
<sequence>MNKRSTLLILAILTAISTSAAASPCGAELCLSDFNAAKMAAACKPEMDDFFSIKRTKHGKFSPSRTYQARRNWLYQCDSGNTAQKEDIMSKFGHIYKPSY</sequence>